<dbReference type="EMBL" id="RQHS01000005">
    <property type="protein sequence ID" value="TGN03347.1"/>
    <property type="molecule type" value="Genomic_DNA"/>
</dbReference>
<comment type="caution">
    <text evidence="2">The sequence shown here is derived from an EMBL/GenBank/DDBJ whole genome shotgun (WGS) entry which is preliminary data.</text>
</comment>
<organism evidence="2 3">
    <name type="scientific">Leptospira dzoumogneensis</name>
    <dbReference type="NCBI Taxonomy" id="2484904"/>
    <lineage>
        <taxon>Bacteria</taxon>
        <taxon>Pseudomonadati</taxon>
        <taxon>Spirochaetota</taxon>
        <taxon>Spirochaetia</taxon>
        <taxon>Leptospirales</taxon>
        <taxon>Leptospiraceae</taxon>
        <taxon>Leptospira</taxon>
    </lineage>
</organism>
<proteinExistence type="predicted"/>
<gene>
    <name evidence="2" type="ORF">EHR06_04890</name>
</gene>
<keyword evidence="3" id="KW-1185">Reference proteome</keyword>
<keyword evidence="1" id="KW-1133">Transmembrane helix</keyword>
<keyword evidence="1" id="KW-0472">Membrane</keyword>
<accession>A0A4Z1ASX1</accession>
<evidence type="ECO:0000256" key="1">
    <source>
        <dbReference type="SAM" id="Phobius"/>
    </source>
</evidence>
<dbReference type="AlphaFoldDB" id="A0A4Z1ASX1"/>
<name>A0A4Z1ASX1_9LEPT</name>
<dbReference type="Proteomes" id="UP000297241">
    <property type="component" value="Unassembled WGS sequence"/>
</dbReference>
<evidence type="ECO:0000313" key="2">
    <source>
        <dbReference type="EMBL" id="TGN03347.1"/>
    </source>
</evidence>
<evidence type="ECO:0000313" key="3">
    <source>
        <dbReference type="Proteomes" id="UP000297241"/>
    </source>
</evidence>
<keyword evidence="1" id="KW-0812">Transmembrane</keyword>
<sequence>MNTNHSVLNCVVKFFAPLFFFLYFHSNACINAKTCSSEDRSCNFNEILYSYISVPPGIYLYSTQRSYQGNLAAYGSNLQLSMMNICYEARSFAQIISNCSNILPFTHSDSSGISTYTTDFSLDGTLPVRGARGELIYSQWNLLTTFSTPPLLSMNQAGVTSELFWTFTGEGVYTASDSCGNGQFFDNGNTGVKGDPNSLNNDWTGLFDVDTCDMYRKVLCICY</sequence>
<feature type="transmembrane region" description="Helical" evidence="1">
    <location>
        <begin position="6"/>
        <end position="24"/>
    </location>
</feature>
<protein>
    <recommendedName>
        <fullName evidence="4">DUF1554 domain-containing protein</fullName>
    </recommendedName>
</protein>
<reference evidence="2" key="1">
    <citation type="journal article" date="2019" name="PLoS Negl. Trop. Dis.">
        <title>Revisiting the worldwide diversity of Leptospira species in the environment.</title>
        <authorList>
            <person name="Vincent A.T."/>
            <person name="Schiettekatte O."/>
            <person name="Bourhy P."/>
            <person name="Veyrier F.J."/>
            <person name="Picardeau M."/>
        </authorList>
    </citation>
    <scope>NUCLEOTIDE SEQUENCE [LARGE SCALE GENOMIC DNA]</scope>
    <source>
        <strain evidence="2">201601113</strain>
    </source>
</reference>
<evidence type="ECO:0008006" key="4">
    <source>
        <dbReference type="Google" id="ProtNLM"/>
    </source>
</evidence>